<evidence type="ECO:0000313" key="2">
    <source>
        <dbReference type="Proteomes" id="UP001223176"/>
    </source>
</evidence>
<dbReference type="Proteomes" id="UP001223176">
    <property type="component" value="Segment"/>
</dbReference>
<accession>A0AAF0KZ19</accession>
<proteinExistence type="predicted"/>
<keyword evidence="2" id="KW-1185">Reference proteome</keyword>
<organism evidence="1 2">
    <name type="scientific">phage PKM.Lu.22.1</name>
    <dbReference type="NCBI Taxonomy" id="3049197"/>
    <lineage>
        <taxon>Viruses</taxon>
        <taxon>Duplodnaviria</taxon>
        <taxon>Heunggongvirae</taxon>
        <taxon>Uroviricota</taxon>
        <taxon>Caudoviricetes</taxon>
        <taxon>Grimontviridae</taxon>
    </lineage>
</organism>
<evidence type="ECO:0000313" key="1">
    <source>
        <dbReference type="EMBL" id="WHS68259.1"/>
    </source>
</evidence>
<name>A0AAF0KZ19_9CAUD</name>
<reference evidence="1" key="1">
    <citation type="submission" date="2023-04" db="EMBL/GenBank/DDBJ databases">
        <title>Isolation and Characterization of Novel Plasmid-specific Phages Infecting Bacteria Carrying Diverse Conjugative Plasmids.</title>
        <authorList>
            <person name="Parra B."/>
            <person name="Cockx B."/>
            <person name="Lutz V.T."/>
            <person name="Bronsted L."/>
            <person name="Smets B.F."/>
            <person name="Dechesne A."/>
        </authorList>
    </citation>
    <scope>NUCLEOTIDE SEQUENCE</scope>
</reference>
<protein>
    <submittedName>
        <fullName evidence="1">Uncharacterized protein</fullName>
    </submittedName>
</protein>
<dbReference type="EMBL" id="OQ829281">
    <property type="protein sequence ID" value="WHS68259.1"/>
    <property type="molecule type" value="Genomic_DNA"/>
</dbReference>
<sequence>MRIVNHIRTTQQQGESLIGSKGQQDKLKYLVDKVERLNL</sequence>